<dbReference type="Gene3D" id="3.40.50.720">
    <property type="entry name" value="NAD(P)-binding Rossmann-like Domain"/>
    <property type="match status" value="1"/>
</dbReference>
<feature type="binding site" evidence="5">
    <location>
        <position position="165"/>
    </location>
    <ligand>
        <name>NAD(+)</name>
        <dbReference type="ChEBI" id="CHEBI:57540"/>
    </ligand>
</feature>
<accession>A0A7X8YE28</accession>
<evidence type="ECO:0000256" key="4">
    <source>
        <dbReference type="PIRSR" id="PIRSR000105-1"/>
    </source>
</evidence>
<dbReference type="AlphaFoldDB" id="A0A7X8YE28"/>
<evidence type="ECO:0000259" key="6">
    <source>
        <dbReference type="Pfam" id="PF00725"/>
    </source>
</evidence>
<gene>
    <name evidence="8" type="ORF">HGQ17_09160</name>
</gene>
<organism evidence="8 9">
    <name type="scientific">Nesterenkonia sedimenti</name>
    <dbReference type="NCBI Taxonomy" id="1463632"/>
    <lineage>
        <taxon>Bacteria</taxon>
        <taxon>Bacillati</taxon>
        <taxon>Actinomycetota</taxon>
        <taxon>Actinomycetes</taxon>
        <taxon>Micrococcales</taxon>
        <taxon>Micrococcaceae</taxon>
        <taxon>Nesterenkonia</taxon>
    </lineage>
</organism>
<dbReference type="Pfam" id="PF02737">
    <property type="entry name" value="3HCDH_N"/>
    <property type="match status" value="1"/>
</dbReference>
<dbReference type="FunFam" id="3.40.50.720:FF:000009">
    <property type="entry name" value="Fatty oxidation complex, alpha subunit"/>
    <property type="match status" value="1"/>
</dbReference>
<evidence type="ECO:0000313" key="8">
    <source>
        <dbReference type="EMBL" id="NLS10164.1"/>
    </source>
</evidence>
<dbReference type="GO" id="GO:0006631">
    <property type="term" value="P:fatty acid metabolic process"/>
    <property type="evidence" value="ECO:0007669"/>
    <property type="project" value="InterPro"/>
</dbReference>
<proteinExistence type="inferred from homology"/>
<name>A0A7X8YE28_9MICC</name>
<comment type="pathway">
    <text evidence="1">Lipid metabolism; butanoate metabolism.</text>
</comment>
<feature type="domain" description="3-hydroxyacyl-CoA dehydrogenase C-terminal" evidence="6">
    <location>
        <begin position="209"/>
        <end position="305"/>
    </location>
</feature>
<feature type="binding site" evidence="5">
    <location>
        <position position="119"/>
    </location>
    <ligand>
        <name>NAD(+)</name>
        <dbReference type="ChEBI" id="CHEBI:57540"/>
    </ligand>
</feature>
<dbReference type="Pfam" id="PF00725">
    <property type="entry name" value="3HCDH"/>
    <property type="match status" value="1"/>
</dbReference>
<feature type="site" description="Important for catalytic activity" evidence="4">
    <location>
        <position position="162"/>
    </location>
</feature>
<feature type="binding site" evidence="5">
    <location>
        <position position="54"/>
    </location>
    <ligand>
        <name>NAD(+)</name>
        <dbReference type="ChEBI" id="CHEBI:57540"/>
    </ligand>
</feature>
<keyword evidence="9" id="KW-1185">Reference proteome</keyword>
<evidence type="ECO:0000256" key="2">
    <source>
        <dbReference type="ARBA" id="ARBA00009463"/>
    </source>
</evidence>
<protein>
    <submittedName>
        <fullName evidence="8">3-hydroxyacyl-CoA dehydrogenase family protein</fullName>
    </submittedName>
</protein>
<evidence type="ECO:0000256" key="3">
    <source>
        <dbReference type="ARBA" id="ARBA00023002"/>
    </source>
</evidence>
<reference evidence="8 9" key="1">
    <citation type="submission" date="2020-04" db="EMBL/GenBank/DDBJ databases">
        <title>Nesterenkonia sp. nov., isolated from marine sediment.</title>
        <authorList>
            <person name="Zhang G."/>
        </authorList>
    </citation>
    <scope>NUCLEOTIDE SEQUENCE [LARGE SCALE GENOMIC DNA]</scope>
    <source>
        <strain evidence="8 9">MY13</strain>
    </source>
</reference>
<dbReference type="PANTHER" id="PTHR48075">
    <property type="entry name" value="3-HYDROXYACYL-COA DEHYDROGENASE FAMILY PROTEIN"/>
    <property type="match status" value="1"/>
</dbReference>
<dbReference type="InterPro" id="IPR008927">
    <property type="entry name" value="6-PGluconate_DH-like_C_sf"/>
</dbReference>
<dbReference type="GO" id="GO:0070403">
    <property type="term" value="F:NAD+ binding"/>
    <property type="evidence" value="ECO:0007669"/>
    <property type="project" value="InterPro"/>
</dbReference>
<dbReference type="Gene3D" id="1.10.1040.10">
    <property type="entry name" value="N-(1-d-carboxylethyl)-l-norvaline Dehydrogenase, domain 2"/>
    <property type="match status" value="1"/>
</dbReference>
<feature type="binding site" evidence="5">
    <location>
        <position position="141"/>
    </location>
    <ligand>
        <name>NAD(+)</name>
        <dbReference type="ChEBI" id="CHEBI:57540"/>
    </ligand>
</feature>
<dbReference type="GO" id="GO:0016616">
    <property type="term" value="F:oxidoreductase activity, acting on the CH-OH group of donors, NAD or NADP as acceptor"/>
    <property type="evidence" value="ECO:0007669"/>
    <property type="project" value="InterPro"/>
</dbReference>
<evidence type="ECO:0000259" key="7">
    <source>
        <dbReference type="Pfam" id="PF02737"/>
    </source>
</evidence>
<comment type="similarity">
    <text evidence="2">Belongs to the 3-hydroxyacyl-CoA dehydrogenase family.</text>
</comment>
<dbReference type="InterPro" id="IPR036291">
    <property type="entry name" value="NAD(P)-bd_dom_sf"/>
</dbReference>
<keyword evidence="5" id="KW-0520">NAD</keyword>
<dbReference type="SUPFAM" id="SSF48179">
    <property type="entry name" value="6-phosphogluconate dehydrogenase C-terminal domain-like"/>
    <property type="match status" value="1"/>
</dbReference>
<dbReference type="InterPro" id="IPR006176">
    <property type="entry name" value="3-OHacyl-CoA_DH_NAD-bd"/>
</dbReference>
<feature type="domain" description="3-hydroxyacyl-CoA dehydrogenase NAD binding" evidence="7">
    <location>
        <begin position="27"/>
        <end position="205"/>
    </location>
</feature>
<keyword evidence="3" id="KW-0560">Oxidoreductase</keyword>
<feature type="binding site" evidence="5">
    <location>
        <begin position="31"/>
        <end position="36"/>
    </location>
    <ligand>
        <name>NAD(+)</name>
        <dbReference type="ChEBI" id="CHEBI:57540"/>
    </ligand>
</feature>
<evidence type="ECO:0000256" key="5">
    <source>
        <dbReference type="PIRSR" id="PIRSR000105-2"/>
    </source>
</evidence>
<dbReference type="InterPro" id="IPR013328">
    <property type="entry name" value="6PGD_dom2"/>
</dbReference>
<evidence type="ECO:0000256" key="1">
    <source>
        <dbReference type="ARBA" id="ARBA00005086"/>
    </source>
</evidence>
<evidence type="ECO:0000313" key="9">
    <source>
        <dbReference type="Proteomes" id="UP000523139"/>
    </source>
</evidence>
<dbReference type="EMBL" id="JABAHY010000007">
    <property type="protein sequence ID" value="NLS10164.1"/>
    <property type="molecule type" value="Genomic_DNA"/>
</dbReference>
<comment type="caution">
    <text evidence="8">The sequence shown here is derived from an EMBL/GenBank/DDBJ whole genome shotgun (WGS) entry which is preliminary data.</text>
</comment>
<feature type="binding site" evidence="5">
    <location>
        <position position="297"/>
    </location>
    <ligand>
        <name>NAD(+)</name>
        <dbReference type="ChEBI" id="CHEBI:57540"/>
    </ligand>
</feature>
<dbReference type="InterPro" id="IPR006108">
    <property type="entry name" value="3HC_DH_C"/>
</dbReference>
<feature type="binding site" evidence="5">
    <location>
        <position position="114"/>
    </location>
    <ligand>
        <name>NAD(+)</name>
        <dbReference type="ChEBI" id="CHEBI:57540"/>
    </ligand>
</feature>
<dbReference type="SUPFAM" id="SSF51735">
    <property type="entry name" value="NAD(P)-binding Rossmann-fold domains"/>
    <property type="match status" value="1"/>
</dbReference>
<sequence>MPTPPSTAKEIVLTETQSTTASEINRVSVIGAGTMGAQIAMVAALAGFSTDLIDIKEQQLEQARTSLAKRLDRDVQKGRRSQDEVDATWDRMNLTTDRDAAVKQSDFVIEAAVEDLGIKKSLFSELDELCPPHTILATNSSNIVSSRIAEATNRPEKVCNMHFFNPALVMKCVEVVPNPQTSSETVATTTALAEAMGKDPVQLHKEVPGFVANRLLNALRKEALDLYNKGIVDFQDIDTAAKTALGHPMGPFELMDLVGIDVVYLIRLAEYEQTGDPASLPDPAVKELYEAGRYGRKSGHGWYSYES</sequence>
<dbReference type="InterPro" id="IPR022694">
    <property type="entry name" value="3-OHacyl-CoA_DH"/>
</dbReference>
<dbReference type="Proteomes" id="UP000523139">
    <property type="component" value="Unassembled WGS sequence"/>
</dbReference>
<dbReference type="PANTHER" id="PTHR48075:SF5">
    <property type="entry name" value="3-HYDROXYBUTYRYL-COA DEHYDROGENASE"/>
    <property type="match status" value="1"/>
</dbReference>
<dbReference type="PIRSF" id="PIRSF000105">
    <property type="entry name" value="HCDH"/>
    <property type="match status" value="1"/>
</dbReference>